<dbReference type="InterPro" id="IPR011095">
    <property type="entry name" value="Dala_Dala_lig_C"/>
</dbReference>
<comment type="caution">
    <text evidence="18">The sequence shown here is derived from an EMBL/GenBank/DDBJ whole genome shotgun (WGS) entry which is preliminary data.</text>
</comment>
<comment type="function">
    <text evidence="3 15">Cell wall formation.</text>
</comment>
<evidence type="ECO:0000256" key="14">
    <source>
        <dbReference type="ARBA" id="ARBA00047614"/>
    </source>
</evidence>
<evidence type="ECO:0000313" key="18">
    <source>
        <dbReference type="EMBL" id="MFC4159953.1"/>
    </source>
</evidence>
<dbReference type="EC" id="6.3.2.4" evidence="6 15"/>
<dbReference type="Gene3D" id="3.40.50.20">
    <property type="match status" value="1"/>
</dbReference>
<dbReference type="NCBIfam" id="NF002378">
    <property type="entry name" value="PRK01372.1"/>
    <property type="match status" value="1"/>
</dbReference>
<keyword evidence="9 16" id="KW-0547">Nucleotide-binding</keyword>
<dbReference type="InterPro" id="IPR013815">
    <property type="entry name" value="ATP_grasp_subdomain_1"/>
</dbReference>
<keyword evidence="10 16" id="KW-0067">ATP-binding</keyword>
<evidence type="ECO:0000256" key="10">
    <source>
        <dbReference type="ARBA" id="ARBA00022840"/>
    </source>
</evidence>
<comment type="similarity">
    <text evidence="5 15">Belongs to the D-alanine--D-alanine ligase family.</text>
</comment>
<evidence type="ECO:0000256" key="1">
    <source>
        <dbReference type="ARBA" id="ARBA00001936"/>
    </source>
</evidence>
<keyword evidence="11 15" id="KW-0133">Cell shape</keyword>
<dbReference type="PROSITE" id="PS00844">
    <property type="entry name" value="DALA_DALA_LIGASE_2"/>
    <property type="match status" value="1"/>
</dbReference>
<gene>
    <name evidence="15" type="primary">ddl</name>
    <name evidence="18" type="ORF">ACFOW7_11410</name>
</gene>
<dbReference type="InterPro" id="IPR016185">
    <property type="entry name" value="PreATP-grasp_dom_sf"/>
</dbReference>
<evidence type="ECO:0000313" key="19">
    <source>
        <dbReference type="Proteomes" id="UP001595791"/>
    </source>
</evidence>
<dbReference type="PROSITE" id="PS00843">
    <property type="entry name" value="DALA_DALA_LIGASE_1"/>
    <property type="match status" value="1"/>
</dbReference>
<dbReference type="PANTHER" id="PTHR23132">
    <property type="entry name" value="D-ALANINE--D-ALANINE LIGASE"/>
    <property type="match status" value="1"/>
</dbReference>
<dbReference type="NCBIfam" id="TIGR01205">
    <property type="entry name" value="D_ala_D_alaTIGR"/>
    <property type="match status" value="1"/>
</dbReference>
<evidence type="ECO:0000256" key="13">
    <source>
        <dbReference type="ARBA" id="ARBA00023316"/>
    </source>
</evidence>
<keyword evidence="19" id="KW-1185">Reference proteome</keyword>
<dbReference type="InterPro" id="IPR005905">
    <property type="entry name" value="D_ala_D_ala"/>
</dbReference>
<sequence>MKQYGKVAVVLGGQSAEREVSLMSGAGVLDALRARGVDAHPFDPAEQPLEALKQQGFDRAFLILHGPIGEDGTIQGALEFLGVPYTGCGVMASALALDKLRTKMLWRAWGLPIPDFELLDADSDFAAVEARLGLPLFVKPSNEGSSIGVTKVKEAGGLRAAYEAARRYSETVLVERFIGGGEYTASVLERPDGSLQVLPSVKIEPAVEFYDYEAKYFRDDTVYHCPSGLSPEREAEAARLAEQAFRALGCRGWARVDFLTDEAGAIHLLEVNTAPGMTSHSLFPIAARQVGMSYEDLVLAVLDTSLPAAGR</sequence>
<feature type="domain" description="ATP-grasp" evidence="17">
    <location>
        <begin position="103"/>
        <end position="303"/>
    </location>
</feature>
<evidence type="ECO:0000256" key="16">
    <source>
        <dbReference type="PROSITE-ProRule" id="PRU00409"/>
    </source>
</evidence>
<accession>A0ABV8MS37</accession>
<dbReference type="InterPro" id="IPR000291">
    <property type="entry name" value="D-Ala_lig_Van_CS"/>
</dbReference>
<dbReference type="Pfam" id="PF07478">
    <property type="entry name" value="Dala_Dala_lig_C"/>
    <property type="match status" value="1"/>
</dbReference>
<reference evidence="19" key="1">
    <citation type="journal article" date="2019" name="Int. J. Syst. Evol. Microbiol.">
        <title>The Global Catalogue of Microorganisms (GCM) 10K type strain sequencing project: providing services to taxonomists for standard genome sequencing and annotation.</title>
        <authorList>
            <consortium name="The Broad Institute Genomics Platform"/>
            <consortium name="The Broad Institute Genome Sequencing Center for Infectious Disease"/>
            <person name="Wu L."/>
            <person name="Ma J."/>
        </authorList>
    </citation>
    <scope>NUCLEOTIDE SEQUENCE [LARGE SCALE GENOMIC DNA]</scope>
    <source>
        <strain evidence="19">LMG 29894</strain>
    </source>
</reference>
<name>A0ABV8MS37_9NEIS</name>
<evidence type="ECO:0000256" key="15">
    <source>
        <dbReference type="HAMAP-Rule" id="MF_00047"/>
    </source>
</evidence>
<dbReference type="PROSITE" id="PS50975">
    <property type="entry name" value="ATP_GRASP"/>
    <property type="match status" value="1"/>
</dbReference>
<dbReference type="Gene3D" id="3.30.1490.20">
    <property type="entry name" value="ATP-grasp fold, A domain"/>
    <property type="match status" value="1"/>
</dbReference>
<organism evidence="18 19">
    <name type="scientific">Chitinimonas lacunae</name>
    <dbReference type="NCBI Taxonomy" id="1963018"/>
    <lineage>
        <taxon>Bacteria</taxon>
        <taxon>Pseudomonadati</taxon>
        <taxon>Pseudomonadota</taxon>
        <taxon>Betaproteobacteria</taxon>
        <taxon>Neisseriales</taxon>
        <taxon>Chitinibacteraceae</taxon>
        <taxon>Chitinimonas</taxon>
    </lineage>
</organism>
<comment type="pathway">
    <text evidence="15">Cell wall biogenesis; peptidoglycan biosynthesis.</text>
</comment>
<evidence type="ECO:0000259" key="17">
    <source>
        <dbReference type="PROSITE" id="PS50975"/>
    </source>
</evidence>
<dbReference type="RefSeq" id="WP_378164253.1">
    <property type="nucleotide sequence ID" value="NZ_JBHSBU010000001.1"/>
</dbReference>
<dbReference type="EMBL" id="JBHSBU010000001">
    <property type="protein sequence ID" value="MFC4159953.1"/>
    <property type="molecule type" value="Genomic_DNA"/>
</dbReference>
<comment type="cofactor">
    <cofactor evidence="2">
        <name>Mg(2+)</name>
        <dbReference type="ChEBI" id="CHEBI:18420"/>
    </cofactor>
</comment>
<dbReference type="InterPro" id="IPR011127">
    <property type="entry name" value="Dala_Dala_lig_N"/>
</dbReference>
<dbReference type="HAMAP" id="MF_00047">
    <property type="entry name" value="Dala_Dala_lig"/>
    <property type="match status" value="1"/>
</dbReference>
<dbReference type="Pfam" id="PF01820">
    <property type="entry name" value="Dala_Dala_lig_N"/>
    <property type="match status" value="1"/>
</dbReference>
<comment type="subcellular location">
    <subcellularLocation>
        <location evidence="4 15">Cytoplasm</location>
    </subcellularLocation>
</comment>
<evidence type="ECO:0000256" key="11">
    <source>
        <dbReference type="ARBA" id="ARBA00022960"/>
    </source>
</evidence>
<evidence type="ECO:0000256" key="9">
    <source>
        <dbReference type="ARBA" id="ARBA00022741"/>
    </source>
</evidence>
<comment type="cofactor">
    <cofactor evidence="1">
        <name>Mn(2+)</name>
        <dbReference type="ChEBI" id="CHEBI:29035"/>
    </cofactor>
</comment>
<comment type="catalytic activity">
    <reaction evidence="14 15">
        <text>2 D-alanine + ATP = D-alanyl-D-alanine + ADP + phosphate + H(+)</text>
        <dbReference type="Rhea" id="RHEA:11224"/>
        <dbReference type="ChEBI" id="CHEBI:15378"/>
        <dbReference type="ChEBI" id="CHEBI:30616"/>
        <dbReference type="ChEBI" id="CHEBI:43474"/>
        <dbReference type="ChEBI" id="CHEBI:57416"/>
        <dbReference type="ChEBI" id="CHEBI:57822"/>
        <dbReference type="ChEBI" id="CHEBI:456216"/>
        <dbReference type="EC" id="6.3.2.4"/>
    </reaction>
</comment>
<evidence type="ECO:0000256" key="5">
    <source>
        <dbReference type="ARBA" id="ARBA00010871"/>
    </source>
</evidence>
<dbReference type="Proteomes" id="UP001595791">
    <property type="component" value="Unassembled WGS sequence"/>
</dbReference>
<evidence type="ECO:0000256" key="3">
    <source>
        <dbReference type="ARBA" id="ARBA00003921"/>
    </source>
</evidence>
<dbReference type="GO" id="GO:0008716">
    <property type="term" value="F:D-alanine-D-alanine ligase activity"/>
    <property type="evidence" value="ECO:0007669"/>
    <property type="project" value="UniProtKB-EC"/>
</dbReference>
<proteinExistence type="inferred from homology"/>
<evidence type="ECO:0000256" key="6">
    <source>
        <dbReference type="ARBA" id="ARBA00012216"/>
    </source>
</evidence>
<evidence type="ECO:0000256" key="2">
    <source>
        <dbReference type="ARBA" id="ARBA00001946"/>
    </source>
</evidence>
<keyword evidence="12 15" id="KW-0573">Peptidoglycan synthesis</keyword>
<protein>
    <recommendedName>
        <fullName evidence="6 15">D-alanine--D-alanine ligase</fullName>
        <ecNumber evidence="6 15">6.3.2.4</ecNumber>
    </recommendedName>
    <alternativeName>
        <fullName evidence="15">D-Ala-D-Ala ligase</fullName>
    </alternativeName>
    <alternativeName>
        <fullName evidence="15">D-alanylalanine synthetase</fullName>
    </alternativeName>
</protein>
<evidence type="ECO:0000256" key="7">
    <source>
        <dbReference type="ARBA" id="ARBA00022490"/>
    </source>
</evidence>
<keyword evidence="7 15" id="KW-0963">Cytoplasm</keyword>
<keyword evidence="8 15" id="KW-0436">Ligase</keyword>
<evidence type="ECO:0000256" key="8">
    <source>
        <dbReference type="ARBA" id="ARBA00022598"/>
    </source>
</evidence>
<evidence type="ECO:0000256" key="12">
    <source>
        <dbReference type="ARBA" id="ARBA00022984"/>
    </source>
</evidence>
<dbReference type="PIRSF" id="PIRSF039102">
    <property type="entry name" value="Ddl/VanB"/>
    <property type="match status" value="1"/>
</dbReference>
<evidence type="ECO:0000256" key="4">
    <source>
        <dbReference type="ARBA" id="ARBA00004496"/>
    </source>
</evidence>
<dbReference type="PANTHER" id="PTHR23132:SF23">
    <property type="entry name" value="D-ALANINE--D-ALANINE LIGASE B"/>
    <property type="match status" value="1"/>
</dbReference>
<dbReference type="SUPFAM" id="SSF56059">
    <property type="entry name" value="Glutathione synthetase ATP-binding domain-like"/>
    <property type="match status" value="1"/>
</dbReference>
<dbReference type="SUPFAM" id="SSF52440">
    <property type="entry name" value="PreATP-grasp domain"/>
    <property type="match status" value="1"/>
</dbReference>
<dbReference type="InterPro" id="IPR011761">
    <property type="entry name" value="ATP-grasp"/>
</dbReference>
<dbReference type="Gene3D" id="3.30.470.20">
    <property type="entry name" value="ATP-grasp fold, B domain"/>
    <property type="match status" value="1"/>
</dbReference>
<keyword evidence="13 15" id="KW-0961">Cell wall biogenesis/degradation</keyword>